<protein>
    <recommendedName>
        <fullName evidence="2">N-acetyltransferase domain-containing protein</fullName>
    </recommendedName>
</protein>
<evidence type="ECO:0000313" key="3">
    <source>
        <dbReference type="EMBL" id="MBR7839608.1"/>
    </source>
</evidence>
<dbReference type="InterPro" id="IPR000182">
    <property type="entry name" value="GNAT_dom"/>
</dbReference>
<evidence type="ECO:0000256" key="1">
    <source>
        <dbReference type="SAM" id="MobiDB-lite"/>
    </source>
</evidence>
<dbReference type="PROSITE" id="PS51186">
    <property type="entry name" value="GNAT"/>
    <property type="match status" value="1"/>
</dbReference>
<dbReference type="RefSeq" id="WP_212534033.1">
    <property type="nucleotide sequence ID" value="NZ_JAGSOG010000508.1"/>
</dbReference>
<feature type="region of interest" description="Disordered" evidence="1">
    <location>
        <begin position="247"/>
        <end position="267"/>
    </location>
</feature>
<dbReference type="SUPFAM" id="SSF55729">
    <property type="entry name" value="Acyl-CoA N-acyltransferases (Nat)"/>
    <property type="match status" value="1"/>
</dbReference>
<dbReference type="InterPro" id="IPR016181">
    <property type="entry name" value="Acyl_CoA_acyltransferase"/>
</dbReference>
<dbReference type="EMBL" id="JAGSOG010000508">
    <property type="protein sequence ID" value="MBR7839608.1"/>
    <property type="molecule type" value="Genomic_DNA"/>
</dbReference>
<feature type="compositionally biased region" description="Polar residues" evidence="1">
    <location>
        <begin position="250"/>
        <end position="267"/>
    </location>
</feature>
<evidence type="ECO:0000259" key="2">
    <source>
        <dbReference type="PROSITE" id="PS51186"/>
    </source>
</evidence>
<keyword evidence="4" id="KW-1185">Reference proteome</keyword>
<comment type="caution">
    <text evidence="3">The sequence shown here is derived from an EMBL/GenBank/DDBJ whole genome shotgun (WGS) entry which is preliminary data.</text>
</comment>
<organism evidence="3 4">
    <name type="scientific">Actinospica durhamensis</name>
    <dbReference type="NCBI Taxonomy" id="1508375"/>
    <lineage>
        <taxon>Bacteria</taxon>
        <taxon>Bacillati</taxon>
        <taxon>Actinomycetota</taxon>
        <taxon>Actinomycetes</taxon>
        <taxon>Catenulisporales</taxon>
        <taxon>Actinospicaceae</taxon>
        <taxon>Actinospica</taxon>
    </lineage>
</organism>
<dbReference type="GO" id="GO:0016747">
    <property type="term" value="F:acyltransferase activity, transferring groups other than amino-acyl groups"/>
    <property type="evidence" value="ECO:0007669"/>
    <property type="project" value="InterPro"/>
</dbReference>
<proteinExistence type="predicted"/>
<accession>A0A941IVL5</accession>
<dbReference type="Proteomes" id="UP000675781">
    <property type="component" value="Unassembled WGS sequence"/>
</dbReference>
<sequence>MLTAIAQRAEDLITSKIRRDATALDAEIGCWGRIVALRIPTLRDLAPYNKARGVNADDLPHLDVVSAFFTDTGTVPTLEVWAGDASDRLGAALAHRGLYAGTVTATLHQNLNPHPAEPAPGPVTVEELDPADDDTDYFTTLIGGYELAAARPEHLAMLRAEHDPATVRRYLARIDSRPAAAASLYLTPDGALLSGAATLPQHRRRGCQNALITRRLADASALTDLAVVTVAYGSASHTNLEHAGFRQTHTRTTWRPLNTTSVTDPRS</sequence>
<dbReference type="Gene3D" id="3.40.630.30">
    <property type="match status" value="1"/>
</dbReference>
<evidence type="ECO:0000313" key="4">
    <source>
        <dbReference type="Proteomes" id="UP000675781"/>
    </source>
</evidence>
<feature type="domain" description="N-acetyltransferase" evidence="2">
    <location>
        <begin position="123"/>
        <end position="267"/>
    </location>
</feature>
<name>A0A941IVL5_9ACTN</name>
<reference evidence="3" key="1">
    <citation type="submission" date="2021-04" db="EMBL/GenBank/DDBJ databases">
        <title>Genome based classification of Actinospica acidithermotolerans sp. nov., an actinobacterium isolated from an Indonesian hot spring.</title>
        <authorList>
            <person name="Kusuma A.B."/>
            <person name="Putra K.E."/>
            <person name="Nafisah S."/>
            <person name="Loh J."/>
            <person name="Nouioui I."/>
            <person name="Goodfellow M."/>
        </authorList>
    </citation>
    <scope>NUCLEOTIDE SEQUENCE</scope>
    <source>
        <strain evidence="3">CSCA 57</strain>
    </source>
</reference>
<gene>
    <name evidence="3" type="ORF">KDL01_40525</name>
</gene>
<dbReference type="AlphaFoldDB" id="A0A941IVL5"/>